<organism evidence="8 9">
    <name type="scientific">Brevifollis gellanilyticus</name>
    <dbReference type="NCBI Taxonomy" id="748831"/>
    <lineage>
        <taxon>Bacteria</taxon>
        <taxon>Pseudomonadati</taxon>
        <taxon>Verrucomicrobiota</taxon>
        <taxon>Verrucomicrobiia</taxon>
        <taxon>Verrucomicrobiales</taxon>
        <taxon>Verrucomicrobiaceae</taxon>
    </lineage>
</organism>
<gene>
    <name evidence="8" type="ORF">BGE01nite_13990</name>
</gene>
<evidence type="ECO:0000256" key="1">
    <source>
        <dbReference type="ARBA" id="ARBA00022670"/>
    </source>
</evidence>
<evidence type="ECO:0000313" key="8">
    <source>
        <dbReference type="EMBL" id="GEP42108.1"/>
    </source>
</evidence>
<evidence type="ECO:0000313" key="9">
    <source>
        <dbReference type="Proteomes" id="UP000321577"/>
    </source>
</evidence>
<name>A0A512M5U3_9BACT</name>
<dbReference type="Proteomes" id="UP000321577">
    <property type="component" value="Unassembled WGS sequence"/>
</dbReference>
<keyword evidence="2" id="KW-0479">Metal-binding</keyword>
<dbReference type="CDD" id="cd07331">
    <property type="entry name" value="M48C_Oma1_like"/>
    <property type="match status" value="1"/>
</dbReference>
<dbReference type="EMBL" id="BKAG01000007">
    <property type="protein sequence ID" value="GEP42108.1"/>
    <property type="molecule type" value="Genomic_DNA"/>
</dbReference>
<accession>A0A512M5U3</accession>
<dbReference type="InterPro" id="IPR051156">
    <property type="entry name" value="Mito/Outer_Membr_Metalloprot"/>
</dbReference>
<evidence type="ECO:0000256" key="4">
    <source>
        <dbReference type="ARBA" id="ARBA00022833"/>
    </source>
</evidence>
<dbReference type="Pfam" id="PF01435">
    <property type="entry name" value="Peptidase_M48"/>
    <property type="match status" value="1"/>
</dbReference>
<dbReference type="GO" id="GO:0004222">
    <property type="term" value="F:metalloendopeptidase activity"/>
    <property type="evidence" value="ECO:0007669"/>
    <property type="project" value="InterPro"/>
</dbReference>
<dbReference type="GO" id="GO:0046872">
    <property type="term" value="F:metal ion binding"/>
    <property type="evidence" value="ECO:0007669"/>
    <property type="project" value="UniProtKB-KW"/>
</dbReference>
<keyword evidence="5 6" id="KW-0482">Metalloprotease</keyword>
<keyword evidence="1 6" id="KW-0645">Protease</keyword>
<dbReference type="RefSeq" id="WP_146849710.1">
    <property type="nucleotide sequence ID" value="NZ_BKAG01000007.1"/>
</dbReference>
<keyword evidence="3 6" id="KW-0378">Hydrolase</keyword>
<keyword evidence="4 6" id="KW-0862">Zinc</keyword>
<comment type="similarity">
    <text evidence="6">Belongs to the peptidase M48 family.</text>
</comment>
<dbReference type="GO" id="GO:0051603">
    <property type="term" value="P:proteolysis involved in protein catabolic process"/>
    <property type="evidence" value="ECO:0007669"/>
    <property type="project" value="TreeGrafter"/>
</dbReference>
<dbReference type="Gene3D" id="3.30.2010.10">
    <property type="entry name" value="Metalloproteases ('zincins'), catalytic domain"/>
    <property type="match status" value="1"/>
</dbReference>
<proteinExistence type="inferred from homology"/>
<dbReference type="OrthoDB" id="9810445at2"/>
<protein>
    <recommendedName>
        <fullName evidence="7">Peptidase M48 domain-containing protein</fullName>
    </recommendedName>
</protein>
<reference evidence="8 9" key="1">
    <citation type="submission" date="2019-07" db="EMBL/GenBank/DDBJ databases">
        <title>Whole genome shotgun sequence of Brevifollis gellanilyticus NBRC 108608.</title>
        <authorList>
            <person name="Hosoyama A."/>
            <person name="Uohara A."/>
            <person name="Ohji S."/>
            <person name="Ichikawa N."/>
        </authorList>
    </citation>
    <scope>NUCLEOTIDE SEQUENCE [LARGE SCALE GENOMIC DNA]</scope>
    <source>
        <strain evidence="8 9">NBRC 108608</strain>
    </source>
</reference>
<evidence type="ECO:0000256" key="5">
    <source>
        <dbReference type="ARBA" id="ARBA00023049"/>
    </source>
</evidence>
<feature type="domain" description="Peptidase M48" evidence="7">
    <location>
        <begin position="96"/>
        <end position="278"/>
    </location>
</feature>
<dbReference type="PANTHER" id="PTHR22726">
    <property type="entry name" value="METALLOENDOPEPTIDASE OMA1"/>
    <property type="match status" value="1"/>
</dbReference>
<evidence type="ECO:0000259" key="7">
    <source>
        <dbReference type="Pfam" id="PF01435"/>
    </source>
</evidence>
<evidence type="ECO:0000256" key="6">
    <source>
        <dbReference type="RuleBase" id="RU003983"/>
    </source>
</evidence>
<evidence type="ECO:0000256" key="3">
    <source>
        <dbReference type="ARBA" id="ARBA00022801"/>
    </source>
</evidence>
<comment type="cofactor">
    <cofactor evidence="6">
        <name>Zn(2+)</name>
        <dbReference type="ChEBI" id="CHEBI:29105"/>
    </cofactor>
    <text evidence="6">Binds 1 zinc ion per subunit.</text>
</comment>
<dbReference type="InterPro" id="IPR001915">
    <property type="entry name" value="Peptidase_M48"/>
</dbReference>
<evidence type="ECO:0000256" key="2">
    <source>
        <dbReference type="ARBA" id="ARBA00022723"/>
    </source>
</evidence>
<dbReference type="GO" id="GO:0016020">
    <property type="term" value="C:membrane"/>
    <property type="evidence" value="ECO:0007669"/>
    <property type="project" value="TreeGrafter"/>
</dbReference>
<dbReference type="AlphaFoldDB" id="A0A512M5U3"/>
<dbReference type="PANTHER" id="PTHR22726:SF1">
    <property type="entry name" value="METALLOENDOPEPTIDASE OMA1, MITOCHONDRIAL"/>
    <property type="match status" value="1"/>
</dbReference>
<keyword evidence="9" id="KW-1185">Reference proteome</keyword>
<comment type="caution">
    <text evidence="8">The sequence shown here is derived from an EMBL/GenBank/DDBJ whole genome shotgun (WGS) entry which is preliminary data.</text>
</comment>
<sequence>MKSLFDRLFGGPRNYYGEPQQRRGIGCHPRILMALLIIGGSVVFHYMGTTSYENEFTGRTQRLKFETPQEEIALGLQSAPGMIREMGGQSRNAAGQAQVDKVGQKLVQSTLARQTPYQFDFHLLADNQTINAFALPGGQIFITEALFRLLKTEDQLAGVLGHEIGHVVGRHSNEQMASSGLWSGIGQGVGVLLSDGQSNAGAQIGQTIAQMRIMKFGRDDELESDALGVRFLIEAGYDPEGMIAVMEVLANAAKGSHQPEMLSTHPNPENRAGKIRELIAKYRAEKRR</sequence>